<evidence type="ECO:0000256" key="5">
    <source>
        <dbReference type="ARBA" id="ARBA00022989"/>
    </source>
</evidence>
<reference evidence="11" key="1">
    <citation type="submission" date="2020-06" db="EMBL/GenBank/DDBJ databases">
        <title>Draft genomic sequecing of Geomonas sp. Red736.</title>
        <authorList>
            <person name="Itoh H."/>
            <person name="Xu Z.X."/>
            <person name="Ushijima N."/>
            <person name="Masuda Y."/>
            <person name="Shiratori Y."/>
            <person name="Senoo K."/>
        </authorList>
    </citation>
    <scope>NUCLEOTIDE SEQUENCE [LARGE SCALE GENOMIC DNA]</scope>
    <source>
        <strain evidence="11">Red736</strain>
    </source>
</reference>
<name>A0A6V8MXL3_9BACT</name>
<evidence type="ECO:0000256" key="3">
    <source>
        <dbReference type="ARBA" id="ARBA00022475"/>
    </source>
</evidence>
<sequence>MLFSSYIFLFMFLPAALLLYYLAPARGRNLTLAGLSYFFYGWANPYCTLLLFGSTTVTYYCALAMARPAGAPATGEIPLRDEDAPASLRQKGAFWLSIAANLSLLFFFKYFNFGIENLNSLLATLGLEHLQFEGLLRIALPLGISFYVFKMVSYSIDVWQGSVRATRNFIDFACYVSMFPQLIAGPIVRYREMAAQLASRMHTSEKFARGTSFMCLGLAKKILVADPLGKVADTCFNAATLNALDAWYGLFAYTMQIYFDFSAYSDMATGVCLMFGFVIAKNFDSPYLADSFADFWRRWHISLSTWLRDYLFTPLNYMLLTERVRERMVREKFRYNYPAIASSVVVFTICGIWHGAGWPFVAWGAMHGVLLGLEQLRTKKSSYWKWPRALRVCCTFIPVSLAWVFFRAADLRSAFGYFGSMFGVGGRNAGDDLVAGVIYQPYYLLSMAVAAVLVWSAPQVWDFTRSLSWKKAAWCYGLLLLSIATLVTKAHSPFIYSAF</sequence>
<protein>
    <submittedName>
        <fullName evidence="9">Putative alginate O-acetylase AlgI</fullName>
    </submittedName>
</protein>
<comment type="subcellular location">
    <subcellularLocation>
        <location evidence="1">Cell membrane</location>
        <topology evidence="1">Multi-pass membrane protein</topology>
    </subcellularLocation>
</comment>
<evidence type="ECO:0000256" key="4">
    <source>
        <dbReference type="ARBA" id="ARBA00022692"/>
    </source>
</evidence>
<dbReference type="PIRSF" id="PIRSF016636">
    <property type="entry name" value="AlgI_DltB"/>
    <property type="match status" value="1"/>
</dbReference>
<evidence type="ECO:0000256" key="1">
    <source>
        <dbReference type="ARBA" id="ARBA00004651"/>
    </source>
</evidence>
<feature type="transmembrane region" description="Helical" evidence="8">
    <location>
        <begin position="335"/>
        <end position="354"/>
    </location>
</feature>
<proteinExistence type="inferred from homology"/>
<reference evidence="10" key="3">
    <citation type="submission" date="2022-04" db="EMBL/GenBank/DDBJ databases">
        <authorList>
            <person name="Liu G."/>
        </authorList>
    </citation>
    <scope>NUCLEOTIDE SEQUENCE</scope>
    <source>
        <strain evidence="10">RG22</strain>
    </source>
</reference>
<evidence type="ECO:0000313" key="9">
    <source>
        <dbReference type="EMBL" id="GFO64820.1"/>
    </source>
</evidence>
<evidence type="ECO:0000313" key="12">
    <source>
        <dbReference type="Proteomes" id="UP000831485"/>
    </source>
</evidence>
<dbReference type="EMBL" id="CP096574">
    <property type="protein sequence ID" value="UPU37083.1"/>
    <property type="molecule type" value="Genomic_DNA"/>
</dbReference>
<dbReference type="Proteomes" id="UP000568888">
    <property type="component" value="Unassembled WGS sequence"/>
</dbReference>
<accession>A0A6V8MXL3</accession>
<evidence type="ECO:0000313" key="10">
    <source>
        <dbReference type="EMBL" id="UPU37083.1"/>
    </source>
</evidence>
<gene>
    <name evidence="9" type="primary">algI</name>
    <name evidence="9" type="ORF">GMPD_27390</name>
    <name evidence="10" type="ORF">M1B72_05075</name>
</gene>
<dbReference type="RefSeq" id="WP_183348289.1">
    <property type="nucleotide sequence ID" value="NZ_BLXY01000005.1"/>
</dbReference>
<feature type="transmembrane region" description="Helical" evidence="8">
    <location>
        <begin position="389"/>
        <end position="406"/>
    </location>
</feature>
<feature type="transmembrane region" description="Helical" evidence="8">
    <location>
        <begin position="6"/>
        <end position="23"/>
    </location>
</feature>
<evidence type="ECO:0000256" key="8">
    <source>
        <dbReference type="SAM" id="Phobius"/>
    </source>
</evidence>
<feature type="transmembrane region" description="Helical" evidence="8">
    <location>
        <begin position="35"/>
        <end position="60"/>
    </location>
</feature>
<evidence type="ECO:0000256" key="7">
    <source>
        <dbReference type="PIRNR" id="PIRNR016636"/>
    </source>
</evidence>
<dbReference type="Proteomes" id="UP000831485">
    <property type="component" value="Chromosome"/>
</dbReference>
<keyword evidence="12" id="KW-1185">Reference proteome</keyword>
<dbReference type="GO" id="GO:0016746">
    <property type="term" value="F:acyltransferase activity"/>
    <property type="evidence" value="ECO:0007669"/>
    <property type="project" value="UniProtKB-KW"/>
</dbReference>
<feature type="transmembrane region" description="Helical" evidence="8">
    <location>
        <begin position="360"/>
        <end position="377"/>
    </location>
</feature>
<feature type="transmembrane region" description="Helical" evidence="8">
    <location>
        <begin position="473"/>
        <end position="496"/>
    </location>
</feature>
<keyword evidence="3 7" id="KW-1003">Cell membrane</keyword>
<dbReference type="InterPro" id="IPR028362">
    <property type="entry name" value="AlgI"/>
</dbReference>
<feature type="transmembrane region" description="Helical" evidence="8">
    <location>
        <begin position="92"/>
        <end position="111"/>
    </location>
</feature>
<dbReference type="InterPro" id="IPR051085">
    <property type="entry name" value="MB_O-acyltransferase"/>
</dbReference>
<dbReference type="PIRSF" id="PIRSF500217">
    <property type="entry name" value="AlgI"/>
    <property type="match status" value="1"/>
</dbReference>
<keyword evidence="7" id="KW-0808">Transferase</keyword>
<feature type="transmembrane region" description="Helical" evidence="8">
    <location>
        <begin position="169"/>
        <end position="190"/>
    </location>
</feature>
<dbReference type="PANTHER" id="PTHR13285">
    <property type="entry name" value="ACYLTRANSFERASE"/>
    <property type="match status" value="1"/>
</dbReference>
<dbReference type="PANTHER" id="PTHR13285:SF18">
    <property type="entry name" value="PROTEIN-CYSTEINE N-PALMITOYLTRANSFERASE RASP"/>
    <property type="match status" value="1"/>
</dbReference>
<dbReference type="Pfam" id="PF03062">
    <property type="entry name" value="MBOAT"/>
    <property type="match status" value="1"/>
</dbReference>
<feature type="transmembrane region" description="Helical" evidence="8">
    <location>
        <begin position="442"/>
        <end position="461"/>
    </location>
</feature>
<keyword evidence="7" id="KW-0012">Acyltransferase</keyword>
<dbReference type="InterPro" id="IPR004299">
    <property type="entry name" value="MBOAT_fam"/>
</dbReference>
<feature type="transmembrane region" description="Helical" evidence="8">
    <location>
        <begin position="132"/>
        <end position="149"/>
    </location>
</feature>
<evidence type="ECO:0000256" key="2">
    <source>
        <dbReference type="ARBA" id="ARBA00010323"/>
    </source>
</evidence>
<dbReference type="InterPro" id="IPR024194">
    <property type="entry name" value="Ac/AlaTfrase_AlgI/DltB"/>
</dbReference>
<keyword evidence="6 7" id="KW-0472">Membrane</keyword>
<organism evidence="9 11">
    <name type="scientific">Geomonas paludis</name>
    <dbReference type="NCBI Taxonomy" id="2740185"/>
    <lineage>
        <taxon>Bacteria</taxon>
        <taxon>Pseudomonadati</taxon>
        <taxon>Thermodesulfobacteriota</taxon>
        <taxon>Desulfuromonadia</taxon>
        <taxon>Geobacterales</taxon>
        <taxon>Geobacteraceae</taxon>
        <taxon>Geomonas</taxon>
    </lineage>
</organism>
<evidence type="ECO:0000313" key="11">
    <source>
        <dbReference type="Proteomes" id="UP000568888"/>
    </source>
</evidence>
<reference evidence="9" key="2">
    <citation type="journal article" date="2021" name="Int. J. Syst. Evol. Microbiol.">
        <title>Geomonas silvestris sp. nov., Geomonas paludis sp. nov. and Geomonas limicola sp. nov., isolated from terrestrial environments, and emended description of the genus Geomonas.</title>
        <authorList>
            <person name="Itoh H."/>
            <person name="Xu Z."/>
            <person name="Masuda Y."/>
            <person name="Ushijima N."/>
            <person name="Hayakawa C."/>
            <person name="Shiratori Y."/>
            <person name="Senoo K."/>
        </authorList>
    </citation>
    <scope>NUCLEOTIDE SEQUENCE</scope>
    <source>
        <strain evidence="9">Red736</strain>
    </source>
</reference>
<dbReference type="EMBL" id="BLXY01000005">
    <property type="protein sequence ID" value="GFO64820.1"/>
    <property type="molecule type" value="Genomic_DNA"/>
</dbReference>
<evidence type="ECO:0000256" key="6">
    <source>
        <dbReference type="ARBA" id="ARBA00023136"/>
    </source>
</evidence>
<keyword evidence="4 8" id="KW-0812">Transmembrane</keyword>
<comment type="similarity">
    <text evidence="2 7">Belongs to the membrane-bound acyltransferase family.</text>
</comment>
<dbReference type="GO" id="GO:0042121">
    <property type="term" value="P:alginic acid biosynthetic process"/>
    <property type="evidence" value="ECO:0007669"/>
    <property type="project" value="InterPro"/>
</dbReference>
<dbReference type="AlphaFoldDB" id="A0A6V8MXL3"/>
<keyword evidence="5 8" id="KW-1133">Transmembrane helix</keyword>
<dbReference type="GO" id="GO:0005886">
    <property type="term" value="C:plasma membrane"/>
    <property type="evidence" value="ECO:0007669"/>
    <property type="project" value="UniProtKB-SubCell"/>
</dbReference>